<evidence type="ECO:0000256" key="3">
    <source>
        <dbReference type="ARBA" id="ARBA00022475"/>
    </source>
</evidence>
<dbReference type="OrthoDB" id="2380676at2"/>
<dbReference type="STRING" id="1121326.CLMAG_58680"/>
<feature type="transmembrane region" description="Helical" evidence="10">
    <location>
        <begin position="22"/>
        <end position="42"/>
    </location>
</feature>
<evidence type="ECO:0000313" key="13">
    <source>
        <dbReference type="Proteomes" id="UP000076603"/>
    </source>
</evidence>
<evidence type="ECO:0000259" key="11">
    <source>
        <dbReference type="Pfam" id="PF02096"/>
    </source>
</evidence>
<organism evidence="12 13">
    <name type="scientific">Clostridium magnum DSM 2767</name>
    <dbReference type="NCBI Taxonomy" id="1121326"/>
    <lineage>
        <taxon>Bacteria</taxon>
        <taxon>Bacillati</taxon>
        <taxon>Bacillota</taxon>
        <taxon>Clostridia</taxon>
        <taxon>Eubacteriales</taxon>
        <taxon>Clostridiaceae</taxon>
        <taxon>Clostridium</taxon>
    </lineage>
</organism>
<evidence type="ECO:0000256" key="1">
    <source>
        <dbReference type="ARBA" id="ARBA00004651"/>
    </source>
</evidence>
<evidence type="ECO:0000256" key="6">
    <source>
        <dbReference type="ARBA" id="ARBA00022989"/>
    </source>
</evidence>
<dbReference type="EMBL" id="LWAE01000014">
    <property type="protein sequence ID" value="KZL88775.1"/>
    <property type="molecule type" value="Genomic_DNA"/>
</dbReference>
<proteinExistence type="inferred from homology"/>
<comment type="caution">
    <text evidence="12">The sequence shown here is derived from an EMBL/GenBank/DDBJ whole genome shotgun (WGS) entry which is preliminary data.</text>
</comment>
<dbReference type="AlphaFoldDB" id="A0A162QP52"/>
<keyword evidence="2" id="KW-0813">Transport</keyword>
<reference evidence="12 13" key="1">
    <citation type="submission" date="2016-04" db="EMBL/GenBank/DDBJ databases">
        <title>Genome sequence of Clostridium magnum DSM 2767.</title>
        <authorList>
            <person name="Poehlein A."/>
            <person name="Uhlig R."/>
            <person name="Fischer R."/>
            <person name="Bahl H."/>
            <person name="Daniel R."/>
        </authorList>
    </citation>
    <scope>NUCLEOTIDE SEQUENCE [LARGE SCALE GENOMIC DNA]</scope>
    <source>
        <strain evidence="12 13">DSM 2767</strain>
    </source>
</reference>
<feature type="transmembrane region" description="Helical" evidence="10">
    <location>
        <begin position="130"/>
        <end position="149"/>
    </location>
</feature>
<dbReference type="GO" id="GO:0032977">
    <property type="term" value="F:membrane insertase activity"/>
    <property type="evidence" value="ECO:0007669"/>
    <property type="project" value="InterPro"/>
</dbReference>
<comment type="similarity">
    <text evidence="9">Belongs to the OXA1/ALB3/YidC family.</text>
</comment>
<dbReference type="InterPro" id="IPR028055">
    <property type="entry name" value="YidC/Oxa/ALB_C"/>
</dbReference>
<evidence type="ECO:0000256" key="10">
    <source>
        <dbReference type="SAM" id="Phobius"/>
    </source>
</evidence>
<keyword evidence="8" id="KW-0143">Chaperone</keyword>
<evidence type="ECO:0000256" key="2">
    <source>
        <dbReference type="ARBA" id="ARBA00022448"/>
    </source>
</evidence>
<keyword evidence="7 10" id="KW-0472">Membrane</keyword>
<gene>
    <name evidence="12" type="primary">yidC</name>
    <name evidence="12" type="ORF">CLMAG_58680</name>
</gene>
<feature type="transmembrane region" description="Helical" evidence="10">
    <location>
        <begin position="161"/>
        <end position="178"/>
    </location>
</feature>
<dbReference type="PANTHER" id="PTHR12428">
    <property type="entry name" value="OXA1"/>
    <property type="match status" value="1"/>
</dbReference>
<sequence length="212" mass="24465">MSIISEVLKLLFNYVLSFTGDYGLAIILITIIVKLGLLPLSLKQRKAMIKQQKFSVELAKVEEKYKNNSDKLKIEREKLYKESFKSFKGCLGIFIQMPVIAALYTLVLRMPEVSTIVVPWVYSIKLSDSYFIIPIIYALSSVSPMLLNYFKFFKVDNSSNLSKATFIPMIVFSLILTIKTPIAIGIYFITSSIFSFLEELTFKFYYRIRYSN</sequence>
<feature type="domain" description="Membrane insertase YidC/Oxa/ALB C-terminal" evidence="11">
    <location>
        <begin position="22"/>
        <end position="201"/>
    </location>
</feature>
<dbReference type="Pfam" id="PF02096">
    <property type="entry name" value="60KD_IMP"/>
    <property type="match status" value="1"/>
</dbReference>
<evidence type="ECO:0000256" key="5">
    <source>
        <dbReference type="ARBA" id="ARBA00022927"/>
    </source>
</evidence>
<dbReference type="RefSeq" id="WP_066630524.1">
    <property type="nucleotide sequence ID" value="NZ_FQXL01000070.1"/>
</dbReference>
<dbReference type="Proteomes" id="UP000076603">
    <property type="component" value="Unassembled WGS sequence"/>
</dbReference>
<evidence type="ECO:0000256" key="9">
    <source>
        <dbReference type="RuleBase" id="RU003945"/>
    </source>
</evidence>
<keyword evidence="6 10" id="KW-1133">Transmembrane helix</keyword>
<keyword evidence="13" id="KW-1185">Reference proteome</keyword>
<dbReference type="GO" id="GO:0051205">
    <property type="term" value="P:protein insertion into membrane"/>
    <property type="evidence" value="ECO:0007669"/>
    <property type="project" value="TreeGrafter"/>
</dbReference>
<dbReference type="InterPro" id="IPR001708">
    <property type="entry name" value="YidC/ALB3/OXA1/COX18"/>
</dbReference>
<dbReference type="GO" id="GO:0015031">
    <property type="term" value="P:protein transport"/>
    <property type="evidence" value="ECO:0007669"/>
    <property type="project" value="UniProtKB-KW"/>
</dbReference>
<evidence type="ECO:0000313" key="12">
    <source>
        <dbReference type="EMBL" id="KZL88775.1"/>
    </source>
</evidence>
<dbReference type="PANTHER" id="PTHR12428:SF65">
    <property type="entry name" value="CYTOCHROME C OXIDASE ASSEMBLY PROTEIN COX18, MITOCHONDRIAL"/>
    <property type="match status" value="1"/>
</dbReference>
<dbReference type="InterPro" id="IPR047196">
    <property type="entry name" value="YidC_ALB_C"/>
</dbReference>
<protein>
    <submittedName>
        <fullName evidence="12">Membrane protein insertase YidC</fullName>
    </submittedName>
</protein>
<keyword evidence="4 9" id="KW-0812">Transmembrane</keyword>
<evidence type="ECO:0000256" key="7">
    <source>
        <dbReference type="ARBA" id="ARBA00023136"/>
    </source>
</evidence>
<dbReference type="NCBIfam" id="TIGR03592">
    <property type="entry name" value="yidC_oxa1_cterm"/>
    <property type="match status" value="1"/>
</dbReference>
<evidence type="ECO:0000256" key="4">
    <source>
        <dbReference type="ARBA" id="ARBA00022692"/>
    </source>
</evidence>
<dbReference type="GO" id="GO:0005886">
    <property type="term" value="C:plasma membrane"/>
    <property type="evidence" value="ECO:0007669"/>
    <property type="project" value="UniProtKB-SubCell"/>
</dbReference>
<evidence type="ECO:0000256" key="8">
    <source>
        <dbReference type="ARBA" id="ARBA00023186"/>
    </source>
</evidence>
<comment type="subcellular location">
    <subcellularLocation>
        <location evidence="1">Cell membrane</location>
        <topology evidence="1">Multi-pass membrane protein</topology>
    </subcellularLocation>
    <subcellularLocation>
        <location evidence="9">Membrane</location>
        <topology evidence="9">Multi-pass membrane protein</topology>
    </subcellularLocation>
</comment>
<keyword evidence="5" id="KW-0653">Protein transport</keyword>
<dbReference type="CDD" id="cd20070">
    <property type="entry name" value="5TM_YidC_Alb3"/>
    <property type="match status" value="1"/>
</dbReference>
<name>A0A162QP52_9CLOT</name>
<feature type="transmembrane region" description="Helical" evidence="10">
    <location>
        <begin position="90"/>
        <end position="110"/>
    </location>
</feature>
<accession>A0A162QP52</accession>
<keyword evidence="3" id="KW-1003">Cell membrane</keyword>
<dbReference type="PATRIC" id="fig|1121326.3.peg.5932"/>